<evidence type="ECO:0000259" key="1">
    <source>
        <dbReference type="Pfam" id="PF04993"/>
    </source>
</evidence>
<comment type="caution">
    <text evidence="3">The sequence shown here is derived from an EMBL/GenBank/DDBJ whole genome shotgun (WGS) entry which is preliminary data.</text>
</comment>
<dbReference type="InterPro" id="IPR047525">
    <property type="entry name" value="TfoX-like"/>
</dbReference>
<dbReference type="PANTHER" id="PTHR36121">
    <property type="entry name" value="PROTEIN SXY"/>
    <property type="match status" value="1"/>
</dbReference>
<dbReference type="Pfam" id="PF04993">
    <property type="entry name" value="TfoX_N"/>
    <property type="match status" value="1"/>
</dbReference>
<evidence type="ECO:0000313" key="3">
    <source>
        <dbReference type="EMBL" id="MZI95790.1"/>
    </source>
</evidence>
<evidence type="ECO:0000259" key="2">
    <source>
        <dbReference type="Pfam" id="PF04994"/>
    </source>
</evidence>
<gene>
    <name evidence="3" type="ORF">F9817_21635</name>
</gene>
<dbReference type="PIRSF" id="PIRSF028788">
    <property type="entry name" value="TfoX_Sxy"/>
    <property type="match status" value="1"/>
</dbReference>
<dbReference type="SUPFAM" id="SSF159894">
    <property type="entry name" value="YgaC/TfoX-N like"/>
    <property type="match status" value="1"/>
</dbReference>
<proteinExistence type="predicted"/>
<dbReference type="AlphaFoldDB" id="A0A7X4LPI4"/>
<dbReference type="GO" id="GO:0030420">
    <property type="term" value="P:establishment of competence for transformation"/>
    <property type="evidence" value="ECO:0007669"/>
    <property type="project" value="InterPro"/>
</dbReference>
<feature type="domain" description="TfoX N-terminal" evidence="1">
    <location>
        <begin position="12"/>
        <end position="98"/>
    </location>
</feature>
<dbReference type="InterPro" id="IPR026256">
    <property type="entry name" value="TfoX-like_gammaprotbact"/>
</dbReference>
<evidence type="ECO:0000313" key="4">
    <source>
        <dbReference type="Proteomes" id="UP000462621"/>
    </source>
</evidence>
<dbReference type="EMBL" id="WEKT01000071">
    <property type="protein sequence ID" value="MZI95790.1"/>
    <property type="molecule type" value="Genomic_DNA"/>
</dbReference>
<feature type="domain" description="TfoX C-terminal" evidence="2">
    <location>
        <begin position="112"/>
        <end position="191"/>
    </location>
</feature>
<protein>
    <submittedName>
        <fullName evidence="3">DNA transformation protein</fullName>
    </submittedName>
</protein>
<dbReference type="RefSeq" id="WP_161158284.1">
    <property type="nucleotide sequence ID" value="NZ_WEKT01000071.1"/>
</dbReference>
<dbReference type="Gene3D" id="3.30.1460.30">
    <property type="entry name" value="YgaC/TfoX-N like chaperone"/>
    <property type="match status" value="1"/>
</dbReference>
<keyword evidence="4" id="KW-1185">Reference proteome</keyword>
<dbReference type="Pfam" id="PF04994">
    <property type="entry name" value="TfoX_C"/>
    <property type="match status" value="1"/>
</dbReference>
<dbReference type="Proteomes" id="UP000462621">
    <property type="component" value="Unassembled WGS sequence"/>
</dbReference>
<name>A0A7X4LPI4_9VIBR</name>
<sequence length="200" mass="22723">MIRKHFYKLATQYGSLQTRSMFGGTGIFHDNVMYALVRDGAVYLRSFDNLEPRFIELGCCKFQHVKKTTVATVNYYNVTEFIMAPSPITHELIEASIAGALADDKRRRCQSNRRLRDLPNLQLTIERMVKKAGISDVTTLMEVGAANAFAKVCNIYGRDVDVKLLWKLAGAVDGVHWELIQEPKRQQLLDECRSFGYVAI</sequence>
<organism evidence="3 4">
    <name type="scientific">Vibrio eleionomae</name>
    <dbReference type="NCBI Taxonomy" id="2653505"/>
    <lineage>
        <taxon>Bacteria</taxon>
        <taxon>Pseudomonadati</taxon>
        <taxon>Pseudomonadota</taxon>
        <taxon>Gammaproteobacteria</taxon>
        <taxon>Vibrionales</taxon>
        <taxon>Vibrionaceae</taxon>
        <taxon>Vibrio</taxon>
    </lineage>
</organism>
<dbReference type="PANTHER" id="PTHR36121:SF1">
    <property type="entry name" value="PROTEIN SXY"/>
    <property type="match status" value="1"/>
</dbReference>
<dbReference type="InterPro" id="IPR007077">
    <property type="entry name" value="TfoX_C"/>
</dbReference>
<dbReference type="InterPro" id="IPR007076">
    <property type="entry name" value="TfoX_N"/>
</dbReference>
<accession>A0A7X4LPI4</accession>
<reference evidence="3 4" key="1">
    <citation type="submission" date="2019-10" db="EMBL/GenBank/DDBJ databases">
        <title>Vibrio sp. nov. isolated from a shrimp pond.</title>
        <authorList>
            <person name="Gomez-Gil B."/>
            <person name="Enciso-Ibarra J."/>
            <person name="Enciso-Ibarra K."/>
            <person name="Bolan-Mejia C."/>
        </authorList>
    </citation>
    <scope>NUCLEOTIDE SEQUENCE [LARGE SCALE GENOMIC DNA]</scope>
    <source>
        <strain evidence="3 4">CAIM 722</strain>
    </source>
</reference>
<dbReference type="Gene3D" id="1.10.150.20">
    <property type="entry name" value="5' to 3' exonuclease, C-terminal subdomain"/>
    <property type="match status" value="1"/>
</dbReference>